<accession>A0A392TW85</accession>
<evidence type="ECO:0000313" key="1">
    <source>
        <dbReference type="EMBL" id="MCI65372.1"/>
    </source>
</evidence>
<name>A0A392TW85_9FABA</name>
<organism evidence="1 2">
    <name type="scientific">Trifolium medium</name>
    <dbReference type="NCBI Taxonomy" id="97028"/>
    <lineage>
        <taxon>Eukaryota</taxon>
        <taxon>Viridiplantae</taxon>
        <taxon>Streptophyta</taxon>
        <taxon>Embryophyta</taxon>
        <taxon>Tracheophyta</taxon>
        <taxon>Spermatophyta</taxon>
        <taxon>Magnoliopsida</taxon>
        <taxon>eudicotyledons</taxon>
        <taxon>Gunneridae</taxon>
        <taxon>Pentapetalae</taxon>
        <taxon>rosids</taxon>
        <taxon>fabids</taxon>
        <taxon>Fabales</taxon>
        <taxon>Fabaceae</taxon>
        <taxon>Papilionoideae</taxon>
        <taxon>50 kb inversion clade</taxon>
        <taxon>NPAAA clade</taxon>
        <taxon>Hologalegina</taxon>
        <taxon>IRL clade</taxon>
        <taxon>Trifolieae</taxon>
        <taxon>Trifolium</taxon>
    </lineage>
</organism>
<proteinExistence type="predicted"/>
<evidence type="ECO:0000313" key="2">
    <source>
        <dbReference type="Proteomes" id="UP000265520"/>
    </source>
</evidence>
<comment type="caution">
    <text evidence="1">The sequence shown here is derived from an EMBL/GenBank/DDBJ whole genome shotgun (WGS) entry which is preliminary data.</text>
</comment>
<reference evidence="1 2" key="1">
    <citation type="journal article" date="2018" name="Front. Plant Sci.">
        <title>Red Clover (Trifolium pratense) and Zigzag Clover (T. medium) - A Picture of Genomic Similarities and Differences.</title>
        <authorList>
            <person name="Dluhosova J."/>
            <person name="Istvanek J."/>
            <person name="Nedelnik J."/>
            <person name="Repkova J."/>
        </authorList>
    </citation>
    <scope>NUCLEOTIDE SEQUENCE [LARGE SCALE GENOMIC DNA]</scope>
    <source>
        <strain evidence="2">cv. 10/8</strain>
        <tissue evidence="1">Leaf</tissue>
    </source>
</reference>
<protein>
    <submittedName>
        <fullName evidence="1">Uncharacterized protein</fullName>
    </submittedName>
</protein>
<dbReference type="AlphaFoldDB" id="A0A392TW85"/>
<dbReference type="EMBL" id="LXQA010674616">
    <property type="protein sequence ID" value="MCI65372.1"/>
    <property type="molecule type" value="Genomic_DNA"/>
</dbReference>
<dbReference type="Proteomes" id="UP000265520">
    <property type="component" value="Unassembled WGS sequence"/>
</dbReference>
<sequence>MMEGCLGYPGRVEGILNG</sequence>
<feature type="non-terminal residue" evidence="1">
    <location>
        <position position="18"/>
    </location>
</feature>
<keyword evidence="2" id="KW-1185">Reference proteome</keyword>